<dbReference type="PROSITE" id="PS50103">
    <property type="entry name" value="ZF_C3H1"/>
    <property type="match status" value="1"/>
</dbReference>
<evidence type="ECO:0000256" key="2">
    <source>
        <dbReference type="ARBA" id="ARBA00022723"/>
    </source>
</evidence>
<sequence length="435" mass="46500">MDVESMEMNGSKRVFQRQAGGSVAGGTGKVCNYWLQGRCNRRPCPISMAIPPPIGNRNNPKSTKMVRRRGRRGIPGAAAAAAWCGETRGPGSAARAGGGSAATAGAPAARRGSEIICKFFVKGRCSYGESCKFLHSWSVGDDFSLLTKLEGHQKVVTGIALPSGSNKLYSSSTDETVRIWDCESGQPCSGNHAVYYGCQTGGEVGCIISEGPWAVNIQMGTEMNLDGPLGQVYSLAVGNDMLFAGVQDSNILAWKFSPEGNCFQPAASLSGHQGAVVALVVGGMRLYSGSMDGTIRIWDLASLQCIQTLSDHTEVVMSLLCWDQFLLSCSLDRTIKVWAATESGSLEVTYTHNEEYGALVLAGMPNGHGKPVLLCSCNDNIVRLYDLPSFAERGRIFSKEEVRAIQVGPGGLFFTGDRTGELRVWKWMAGDAHSS</sequence>
<evidence type="ECO:0000256" key="4">
    <source>
        <dbReference type="ARBA" id="ARBA00022771"/>
    </source>
</evidence>
<dbReference type="PROSITE" id="PS50082">
    <property type="entry name" value="WD_REPEATS_2"/>
    <property type="match status" value="2"/>
</dbReference>
<feature type="domain" description="C3H1-type" evidence="8">
    <location>
        <begin position="111"/>
        <end position="138"/>
    </location>
</feature>
<dbReference type="AlphaFoldDB" id="A0A7I8JV55"/>
<dbReference type="GO" id="GO:0008270">
    <property type="term" value="F:zinc ion binding"/>
    <property type="evidence" value="ECO:0007669"/>
    <property type="project" value="UniProtKB-KW"/>
</dbReference>
<dbReference type="PANTHER" id="PTHR44489:SF1">
    <property type="entry name" value="ZINC FINGER CCCH DOMAIN-CONTAINING PROTEIN 63"/>
    <property type="match status" value="1"/>
</dbReference>
<feature type="repeat" description="WD" evidence="6">
    <location>
        <begin position="149"/>
        <end position="186"/>
    </location>
</feature>
<dbReference type="InterPro" id="IPR036322">
    <property type="entry name" value="WD40_repeat_dom_sf"/>
</dbReference>
<dbReference type="InterPro" id="IPR015943">
    <property type="entry name" value="WD40/YVTN_repeat-like_dom_sf"/>
</dbReference>
<feature type="zinc finger region" description="C3H1-type" evidence="7">
    <location>
        <begin position="111"/>
        <end position="138"/>
    </location>
</feature>
<evidence type="ECO:0000256" key="1">
    <source>
        <dbReference type="ARBA" id="ARBA00022574"/>
    </source>
</evidence>
<evidence type="ECO:0000256" key="6">
    <source>
        <dbReference type="PROSITE-ProRule" id="PRU00221"/>
    </source>
</evidence>
<dbReference type="InterPro" id="IPR020472">
    <property type="entry name" value="WD40_PAC1"/>
</dbReference>
<dbReference type="PANTHER" id="PTHR44489">
    <property type="match status" value="1"/>
</dbReference>
<keyword evidence="3" id="KW-0677">Repeat</keyword>
<protein>
    <recommendedName>
        <fullName evidence="8">C3H1-type domain-containing protein</fullName>
    </recommendedName>
</protein>
<reference evidence="9 10" key="1">
    <citation type="submission" date="2019-12" db="EMBL/GenBank/DDBJ databases">
        <authorList>
            <person name="Scholz U."/>
            <person name="Mascher M."/>
            <person name="Fiebig A."/>
        </authorList>
    </citation>
    <scope>NUCLEOTIDE SEQUENCE</scope>
</reference>
<dbReference type="SUPFAM" id="SSF50978">
    <property type="entry name" value="WD40 repeat-like"/>
    <property type="match status" value="1"/>
</dbReference>
<dbReference type="Pfam" id="PF00400">
    <property type="entry name" value="WD40"/>
    <property type="match status" value="3"/>
</dbReference>
<dbReference type="InterPro" id="IPR019775">
    <property type="entry name" value="WD40_repeat_CS"/>
</dbReference>
<dbReference type="InterPro" id="IPR000571">
    <property type="entry name" value="Znf_CCCH"/>
</dbReference>
<feature type="repeat" description="WD" evidence="6">
    <location>
        <begin position="269"/>
        <end position="308"/>
    </location>
</feature>
<keyword evidence="5 7" id="KW-0862">Zinc</keyword>
<gene>
    <name evidence="9" type="ORF">SI7747_18020038</name>
</gene>
<dbReference type="Pfam" id="PF18044">
    <property type="entry name" value="zf-CCCH_4"/>
    <property type="match status" value="1"/>
</dbReference>
<evidence type="ECO:0000256" key="3">
    <source>
        <dbReference type="ARBA" id="ARBA00022737"/>
    </source>
</evidence>
<keyword evidence="2 7" id="KW-0479">Metal-binding</keyword>
<dbReference type="InterPro" id="IPR001680">
    <property type="entry name" value="WD40_rpt"/>
</dbReference>
<evidence type="ECO:0000256" key="5">
    <source>
        <dbReference type="ARBA" id="ARBA00022833"/>
    </source>
</evidence>
<evidence type="ECO:0000313" key="9">
    <source>
        <dbReference type="EMBL" id="CAA2634634.1"/>
    </source>
</evidence>
<dbReference type="Gene3D" id="2.130.10.10">
    <property type="entry name" value="YVTN repeat-like/Quinoprotein amine dehydrogenase"/>
    <property type="match status" value="2"/>
</dbReference>
<evidence type="ECO:0000259" key="8">
    <source>
        <dbReference type="PROSITE" id="PS50103"/>
    </source>
</evidence>
<dbReference type="SUPFAM" id="SSF90229">
    <property type="entry name" value="CCCH zinc finger"/>
    <property type="match status" value="1"/>
</dbReference>
<dbReference type="SMART" id="SM00320">
    <property type="entry name" value="WD40"/>
    <property type="match status" value="6"/>
</dbReference>
<keyword evidence="4 7" id="KW-0863">Zinc-finger</keyword>
<dbReference type="InterPro" id="IPR044715">
    <property type="entry name" value="WDR86-like"/>
</dbReference>
<dbReference type="Proteomes" id="UP001189122">
    <property type="component" value="Unassembled WGS sequence"/>
</dbReference>
<dbReference type="Gene3D" id="2.30.30.1190">
    <property type="match status" value="1"/>
</dbReference>
<name>A0A7I8JV55_SPIIN</name>
<dbReference type="PRINTS" id="PR00320">
    <property type="entry name" value="GPROTEINBRPT"/>
</dbReference>
<evidence type="ECO:0000313" key="10">
    <source>
        <dbReference type="Proteomes" id="UP001189122"/>
    </source>
</evidence>
<keyword evidence="1 6" id="KW-0853">WD repeat</keyword>
<dbReference type="PROSITE" id="PS50294">
    <property type="entry name" value="WD_REPEATS_REGION"/>
    <property type="match status" value="2"/>
</dbReference>
<dbReference type="EMBL" id="CACRZD030000018">
    <property type="protein sequence ID" value="CAA6673621.1"/>
    <property type="molecule type" value="Genomic_DNA"/>
</dbReference>
<proteinExistence type="predicted"/>
<keyword evidence="10" id="KW-1185">Reference proteome</keyword>
<organism evidence="9">
    <name type="scientific">Spirodela intermedia</name>
    <name type="common">Intermediate duckweed</name>
    <dbReference type="NCBI Taxonomy" id="51605"/>
    <lineage>
        <taxon>Eukaryota</taxon>
        <taxon>Viridiplantae</taxon>
        <taxon>Streptophyta</taxon>
        <taxon>Embryophyta</taxon>
        <taxon>Tracheophyta</taxon>
        <taxon>Spermatophyta</taxon>
        <taxon>Magnoliopsida</taxon>
        <taxon>Liliopsida</taxon>
        <taxon>Araceae</taxon>
        <taxon>Lemnoideae</taxon>
        <taxon>Spirodela</taxon>
    </lineage>
</organism>
<dbReference type="SMART" id="SM00356">
    <property type="entry name" value="ZnF_C3H1"/>
    <property type="match status" value="2"/>
</dbReference>
<accession>A0A7I8JV55</accession>
<dbReference type="InterPro" id="IPR041367">
    <property type="entry name" value="Znf-CCCH_4"/>
</dbReference>
<evidence type="ECO:0000256" key="7">
    <source>
        <dbReference type="PROSITE-ProRule" id="PRU00723"/>
    </source>
</evidence>
<dbReference type="PROSITE" id="PS00678">
    <property type="entry name" value="WD_REPEATS_1"/>
    <property type="match status" value="2"/>
</dbReference>
<dbReference type="EMBL" id="LR743605">
    <property type="protein sequence ID" value="CAA2634634.1"/>
    <property type="molecule type" value="Genomic_DNA"/>
</dbReference>
<dbReference type="InterPro" id="IPR036855">
    <property type="entry name" value="Znf_CCCH_sf"/>
</dbReference>